<keyword evidence="3 5" id="KW-1133">Transmembrane helix</keyword>
<comment type="subcellular location">
    <subcellularLocation>
        <location evidence="5">Cell membrane</location>
        <topology evidence="5">Multi-pass membrane protein</topology>
    </subcellularLocation>
    <subcellularLocation>
        <location evidence="1">Membrane</location>
        <topology evidence="1">Multi-pass membrane protein</topology>
    </subcellularLocation>
</comment>
<evidence type="ECO:0000256" key="3">
    <source>
        <dbReference type="ARBA" id="ARBA00022989"/>
    </source>
</evidence>
<evidence type="ECO:0000313" key="6">
    <source>
        <dbReference type="EMBL" id="BBF92814.1"/>
    </source>
</evidence>
<comment type="similarity">
    <text evidence="5">Belongs to the 4-toluene sulfonate uptake permease (TSUP) (TC 2.A.102) family.</text>
</comment>
<dbReference type="PANTHER" id="PTHR43701">
    <property type="entry name" value="MEMBRANE TRANSPORTER PROTEIN MJ0441-RELATED"/>
    <property type="match status" value="1"/>
</dbReference>
<keyword evidence="4 5" id="KW-0472">Membrane</keyword>
<feature type="transmembrane region" description="Helical" evidence="5">
    <location>
        <begin position="114"/>
        <end position="132"/>
    </location>
</feature>
<dbReference type="KEGG" id="blag:BLTE_14990"/>
<organism evidence="6 7">
    <name type="scientific">Blastochloris tepida</name>
    <dbReference type="NCBI Taxonomy" id="2233851"/>
    <lineage>
        <taxon>Bacteria</taxon>
        <taxon>Pseudomonadati</taxon>
        <taxon>Pseudomonadota</taxon>
        <taxon>Alphaproteobacteria</taxon>
        <taxon>Hyphomicrobiales</taxon>
        <taxon>Blastochloridaceae</taxon>
        <taxon>Blastochloris</taxon>
    </lineage>
</organism>
<evidence type="ECO:0000256" key="2">
    <source>
        <dbReference type="ARBA" id="ARBA00022692"/>
    </source>
</evidence>
<name>A0A348FZT1_9HYPH</name>
<feature type="transmembrane region" description="Helical" evidence="5">
    <location>
        <begin position="83"/>
        <end position="102"/>
    </location>
</feature>
<evidence type="ECO:0000256" key="4">
    <source>
        <dbReference type="ARBA" id="ARBA00023136"/>
    </source>
</evidence>
<sequence length="296" mass="30068">MRRPPRFARGGIACNRRRFGPRGNGREIEGLDQTQRGSGAMVQIGLGLLSGVFVGFSLGIVGGGGSVLAVPLLLYFVGIGSTHLAIGTSAVSVAVNAAISLASHARTGNVKWRCASVFAIAGVIGAFGGSTLGKITDGQQLLVLFALAMMAISVIMLRRRKNAGDPGVRLSRQNLPHLLGIGAGTGFLAGFFGIGGGFLVVPGLMMATGMPIINAVGSSLVAVTLFGLTTAGNYAVSGLVDWTLSAVFVAGGLVGGALGTAAAHRLSKQRGALNVVFAAVVFAVAVYVMIRALHLI</sequence>
<dbReference type="AlphaFoldDB" id="A0A348FZT1"/>
<keyword evidence="2 5" id="KW-0812">Transmembrane</keyword>
<proteinExistence type="inferred from homology"/>
<dbReference type="InterPro" id="IPR002781">
    <property type="entry name" value="TM_pro_TauE-like"/>
</dbReference>
<evidence type="ECO:0000256" key="5">
    <source>
        <dbReference type="RuleBase" id="RU363041"/>
    </source>
</evidence>
<feature type="transmembrane region" description="Helical" evidence="5">
    <location>
        <begin position="271"/>
        <end position="290"/>
    </location>
</feature>
<feature type="transmembrane region" description="Helical" evidence="5">
    <location>
        <begin position="212"/>
        <end position="232"/>
    </location>
</feature>
<evidence type="ECO:0000313" key="7">
    <source>
        <dbReference type="Proteomes" id="UP000266934"/>
    </source>
</evidence>
<feature type="transmembrane region" description="Helical" evidence="5">
    <location>
        <begin position="178"/>
        <end position="200"/>
    </location>
</feature>
<dbReference type="Proteomes" id="UP000266934">
    <property type="component" value="Chromosome"/>
</dbReference>
<evidence type="ECO:0000256" key="1">
    <source>
        <dbReference type="ARBA" id="ARBA00004141"/>
    </source>
</evidence>
<dbReference type="PANTHER" id="PTHR43701:SF2">
    <property type="entry name" value="MEMBRANE TRANSPORTER PROTEIN YJNA-RELATED"/>
    <property type="match status" value="1"/>
</dbReference>
<reference evidence="6 7" key="1">
    <citation type="submission" date="2018-08" db="EMBL/GenBank/DDBJ databases">
        <title>Complete genome sequencing of Blastochloris tepida GI.</title>
        <authorList>
            <person name="Tsukatani Y."/>
            <person name="Mori H."/>
        </authorList>
    </citation>
    <scope>NUCLEOTIDE SEQUENCE [LARGE SCALE GENOMIC DNA]</scope>
    <source>
        <strain evidence="6 7">GI</strain>
    </source>
</reference>
<dbReference type="EMBL" id="AP018907">
    <property type="protein sequence ID" value="BBF92814.1"/>
    <property type="molecule type" value="Genomic_DNA"/>
</dbReference>
<keyword evidence="7" id="KW-1185">Reference proteome</keyword>
<dbReference type="InterPro" id="IPR051598">
    <property type="entry name" value="TSUP/Inactive_protease-like"/>
</dbReference>
<dbReference type="Pfam" id="PF01925">
    <property type="entry name" value="TauE"/>
    <property type="match status" value="1"/>
</dbReference>
<feature type="transmembrane region" description="Helical" evidence="5">
    <location>
        <begin position="44"/>
        <end position="77"/>
    </location>
</feature>
<protein>
    <recommendedName>
        <fullName evidence="5">Probable membrane transporter protein</fullName>
    </recommendedName>
</protein>
<accession>A0A348FZT1</accession>
<gene>
    <name evidence="6" type="ORF">BLTE_14990</name>
</gene>
<dbReference type="GO" id="GO:0005886">
    <property type="term" value="C:plasma membrane"/>
    <property type="evidence" value="ECO:0007669"/>
    <property type="project" value="UniProtKB-SubCell"/>
</dbReference>
<feature type="transmembrane region" description="Helical" evidence="5">
    <location>
        <begin position="239"/>
        <end position="259"/>
    </location>
</feature>
<keyword evidence="5" id="KW-1003">Cell membrane</keyword>
<feature type="transmembrane region" description="Helical" evidence="5">
    <location>
        <begin position="138"/>
        <end position="157"/>
    </location>
</feature>